<feature type="active site" description="Proton acceptor" evidence="4">
    <location>
        <position position="338"/>
    </location>
</feature>
<protein>
    <submittedName>
        <fullName evidence="9">Acetyl-CoA acetyltransferases</fullName>
    </submittedName>
</protein>
<sequence length="390" mass="41727">MQDRDAVIIDAVRTPIGRKKGSLSRTRPDEMAAFLLKELVSRNRLNPSEVEDIKMGCVTQIGEQGYNIGRLAALIAGFPVEVCGVSVNRMCGSSLETLAQAAHAIMAGMADCVIAAGVESMNRVPMGSDGGSFSERLLERYNIIPQGFSAELIAEKWNLSREELDQFSLDSHRKAIQAQKEGRFANEIIPIECQTSAGEPMLLTEDETPRPDTSLETLAGLRPSFQSDGKVTAGNSSQISDGAAAVLLTSRKKAESLGLTPRARVVATALAGVDPEIMLTGIIPATKKVLERAGLTLDEIDVFEVNEAFASVVLAWQREIGPDPEKVNPNGGAIALGHPLGASGARMTATLINELERREGRYGLATMCIGFGMAVAVILEREGRHGSKTL</sequence>
<dbReference type="NCBIfam" id="TIGR01930">
    <property type="entry name" value="AcCoA-C-Actrans"/>
    <property type="match status" value="1"/>
</dbReference>
<keyword evidence="3 5" id="KW-0012">Acyltransferase</keyword>
<keyword evidence="6" id="KW-0812">Transmembrane</keyword>
<dbReference type="GO" id="GO:0003988">
    <property type="term" value="F:acetyl-CoA C-acyltransferase activity"/>
    <property type="evidence" value="ECO:0007669"/>
    <property type="project" value="UniProtKB-ARBA"/>
</dbReference>
<dbReference type="Pfam" id="PF02803">
    <property type="entry name" value="Thiolase_C"/>
    <property type="match status" value="1"/>
</dbReference>
<evidence type="ECO:0000256" key="6">
    <source>
        <dbReference type="SAM" id="Phobius"/>
    </source>
</evidence>
<dbReference type="InterPro" id="IPR020610">
    <property type="entry name" value="Thiolase_AS"/>
</dbReference>
<dbReference type="InterPro" id="IPR020615">
    <property type="entry name" value="Thiolase_acyl_enz_int_AS"/>
</dbReference>
<evidence type="ECO:0000256" key="1">
    <source>
        <dbReference type="ARBA" id="ARBA00010982"/>
    </source>
</evidence>
<name>A0A1H8EJ19_9BACL</name>
<dbReference type="Gene3D" id="3.40.47.10">
    <property type="match status" value="1"/>
</dbReference>
<keyword evidence="6" id="KW-1133">Transmembrane helix</keyword>
<dbReference type="InterPro" id="IPR002155">
    <property type="entry name" value="Thiolase"/>
</dbReference>
<keyword evidence="10" id="KW-1185">Reference proteome</keyword>
<reference evidence="9 10" key="1">
    <citation type="submission" date="2016-10" db="EMBL/GenBank/DDBJ databases">
        <authorList>
            <person name="de Groot N.N."/>
        </authorList>
    </citation>
    <scope>NUCLEOTIDE SEQUENCE [LARGE SCALE GENOMIC DNA]</scope>
    <source>
        <strain evidence="9 10">DSM 46701</strain>
    </source>
</reference>
<evidence type="ECO:0000259" key="8">
    <source>
        <dbReference type="Pfam" id="PF02803"/>
    </source>
</evidence>
<dbReference type="InterPro" id="IPR016039">
    <property type="entry name" value="Thiolase-like"/>
</dbReference>
<dbReference type="EMBL" id="FOCQ01000007">
    <property type="protein sequence ID" value="SEN19406.1"/>
    <property type="molecule type" value="Genomic_DNA"/>
</dbReference>
<gene>
    <name evidence="9" type="ORF">SAMN05444955_10719</name>
</gene>
<keyword evidence="2 5" id="KW-0808">Transferase</keyword>
<dbReference type="PIRSF" id="PIRSF000429">
    <property type="entry name" value="Ac-CoA_Ac_transf"/>
    <property type="match status" value="1"/>
</dbReference>
<dbReference type="FunFam" id="3.40.47.10:FF:000010">
    <property type="entry name" value="Acetyl-CoA acetyltransferase (Thiolase)"/>
    <property type="match status" value="1"/>
</dbReference>
<evidence type="ECO:0000313" key="10">
    <source>
        <dbReference type="Proteomes" id="UP000199695"/>
    </source>
</evidence>
<dbReference type="PANTHER" id="PTHR43365">
    <property type="entry name" value="BLR7806 PROTEIN"/>
    <property type="match status" value="1"/>
</dbReference>
<dbReference type="PROSITE" id="PS00099">
    <property type="entry name" value="THIOLASE_3"/>
    <property type="match status" value="1"/>
</dbReference>
<feature type="active site" description="Acyl-thioester intermediate" evidence="4">
    <location>
        <position position="91"/>
    </location>
</feature>
<evidence type="ECO:0000259" key="7">
    <source>
        <dbReference type="Pfam" id="PF00108"/>
    </source>
</evidence>
<dbReference type="Pfam" id="PF00108">
    <property type="entry name" value="Thiolase_N"/>
    <property type="match status" value="1"/>
</dbReference>
<dbReference type="PROSITE" id="PS00098">
    <property type="entry name" value="THIOLASE_1"/>
    <property type="match status" value="1"/>
</dbReference>
<evidence type="ECO:0000256" key="2">
    <source>
        <dbReference type="ARBA" id="ARBA00022679"/>
    </source>
</evidence>
<organism evidence="9 10">
    <name type="scientific">Lihuaxuella thermophila</name>
    <dbReference type="NCBI Taxonomy" id="1173111"/>
    <lineage>
        <taxon>Bacteria</taxon>
        <taxon>Bacillati</taxon>
        <taxon>Bacillota</taxon>
        <taxon>Bacilli</taxon>
        <taxon>Bacillales</taxon>
        <taxon>Thermoactinomycetaceae</taxon>
        <taxon>Lihuaxuella</taxon>
    </lineage>
</organism>
<dbReference type="PANTHER" id="PTHR43365:SF1">
    <property type="entry name" value="ACETYL-COA C-ACYLTRANSFERASE"/>
    <property type="match status" value="1"/>
</dbReference>
<dbReference type="Proteomes" id="UP000199695">
    <property type="component" value="Unassembled WGS sequence"/>
</dbReference>
<feature type="domain" description="Thiolase C-terminal" evidence="8">
    <location>
        <begin position="260"/>
        <end position="381"/>
    </location>
</feature>
<evidence type="ECO:0000256" key="4">
    <source>
        <dbReference type="PIRSR" id="PIRSR000429-1"/>
    </source>
</evidence>
<proteinExistence type="inferred from homology"/>
<feature type="transmembrane region" description="Helical" evidence="6">
    <location>
        <begin position="362"/>
        <end position="379"/>
    </location>
</feature>
<comment type="similarity">
    <text evidence="1 5">Belongs to the thiolase-like superfamily. Thiolase family.</text>
</comment>
<dbReference type="PROSITE" id="PS00737">
    <property type="entry name" value="THIOLASE_2"/>
    <property type="match status" value="1"/>
</dbReference>
<evidence type="ECO:0000256" key="3">
    <source>
        <dbReference type="ARBA" id="ARBA00023315"/>
    </source>
</evidence>
<dbReference type="AlphaFoldDB" id="A0A1H8EJ19"/>
<keyword evidence="6" id="KW-0472">Membrane</keyword>
<feature type="active site" description="Proton acceptor" evidence="4">
    <location>
        <position position="368"/>
    </location>
</feature>
<dbReference type="STRING" id="1173111.SAMN05444955_10719"/>
<evidence type="ECO:0000313" key="9">
    <source>
        <dbReference type="EMBL" id="SEN19406.1"/>
    </source>
</evidence>
<feature type="domain" description="Thiolase N-terminal" evidence="7">
    <location>
        <begin position="7"/>
        <end position="251"/>
    </location>
</feature>
<dbReference type="InterPro" id="IPR020613">
    <property type="entry name" value="Thiolase_CS"/>
</dbReference>
<accession>A0A1H8EJ19</accession>
<dbReference type="InterPro" id="IPR020616">
    <property type="entry name" value="Thiolase_N"/>
</dbReference>
<dbReference type="InterPro" id="IPR020617">
    <property type="entry name" value="Thiolase_C"/>
</dbReference>
<dbReference type="SUPFAM" id="SSF53901">
    <property type="entry name" value="Thiolase-like"/>
    <property type="match status" value="2"/>
</dbReference>
<evidence type="ECO:0000256" key="5">
    <source>
        <dbReference type="RuleBase" id="RU003557"/>
    </source>
</evidence>
<dbReference type="CDD" id="cd00751">
    <property type="entry name" value="thiolase"/>
    <property type="match status" value="1"/>
</dbReference>